<dbReference type="InterPro" id="IPR027417">
    <property type="entry name" value="P-loop_NTPase"/>
</dbReference>
<evidence type="ECO:0000259" key="5">
    <source>
        <dbReference type="SMART" id="SM00382"/>
    </source>
</evidence>
<evidence type="ECO:0000313" key="7">
    <source>
        <dbReference type="Proteomes" id="UP000051515"/>
    </source>
</evidence>
<dbReference type="GO" id="GO:0005524">
    <property type="term" value="F:ATP binding"/>
    <property type="evidence" value="ECO:0007669"/>
    <property type="project" value="UniProtKB-KW"/>
</dbReference>
<evidence type="ECO:0000313" key="6">
    <source>
        <dbReference type="EMBL" id="KRK84108.1"/>
    </source>
</evidence>
<keyword evidence="2" id="KW-0547">Nucleotide-binding</keyword>
<protein>
    <submittedName>
        <fullName evidence="6">Stage V sporulation protein K</fullName>
    </submittedName>
</protein>
<dbReference type="AlphaFoldDB" id="A0A0R1KLE9"/>
<dbReference type="InterPro" id="IPR003593">
    <property type="entry name" value="AAA+_ATPase"/>
</dbReference>
<dbReference type="FunFam" id="3.40.50.300:FF:000216">
    <property type="entry name" value="Type VII secretion ATPase EccA"/>
    <property type="match status" value="2"/>
</dbReference>
<dbReference type="EMBL" id="AZDY01000029">
    <property type="protein sequence ID" value="KRK84108.1"/>
    <property type="molecule type" value="Genomic_DNA"/>
</dbReference>
<dbReference type="PANTHER" id="PTHR43392">
    <property type="entry name" value="AAA-TYPE ATPASE FAMILY PROTEIN / ANKYRIN REPEAT FAMILY PROTEIN"/>
    <property type="match status" value="1"/>
</dbReference>
<dbReference type="STRING" id="1423788.FC78_GL001116"/>
<dbReference type="Pfam" id="PF00004">
    <property type="entry name" value="AAA"/>
    <property type="match status" value="2"/>
</dbReference>
<proteinExistence type="inferred from homology"/>
<dbReference type="RefSeq" id="WP_056951200.1">
    <property type="nucleotide sequence ID" value="NZ_AZDY01000029.1"/>
</dbReference>
<dbReference type="SUPFAM" id="SSF51126">
    <property type="entry name" value="Pectin lyase-like"/>
    <property type="match status" value="1"/>
</dbReference>
<feature type="domain" description="AAA+ ATPase" evidence="5">
    <location>
        <begin position="647"/>
        <end position="786"/>
    </location>
</feature>
<dbReference type="PRINTS" id="PR00819">
    <property type="entry name" value="CBXCFQXSUPER"/>
</dbReference>
<dbReference type="PANTHER" id="PTHR43392:SF2">
    <property type="entry name" value="AAA-TYPE ATPASE FAMILY PROTEIN _ ANKYRIN REPEAT FAMILY PROTEIN"/>
    <property type="match status" value="1"/>
</dbReference>
<dbReference type="InterPro" id="IPR011050">
    <property type="entry name" value="Pectin_lyase_fold/virulence"/>
</dbReference>
<feature type="region of interest" description="Disordered" evidence="4">
    <location>
        <begin position="265"/>
        <end position="335"/>
    </location>
</feature>
<comment type="caution">
    <text evidence="6">The sequence shown here is derived from an EMBL/GenBank/DDBJ whole genome shotgun (WGS) entry which is preliminary data.</text>
</comment>
<dbReference type="CDD" id="cd00009">
    <property type="entry name" value="AAA"/>
    <property type="match status" value="2"/>
</dbReference>
<comment type="similarity">
    <text evidence="1">Belongs to the CbxX/CfxQ family.</text>
</comment>
<feature type="domain" description="AAA+ ATPase" evidence="5">
    <location>
        <begin position="378"/>
        <end position="516"/>
    </location>
</feature>
<dbReference type="OrthoDB" id="9806903at2"/>
<evidence type="ECO:0000256" key="2">
    <source>
        <dbReference type="ARBA" id="ARBA00022741"/>
    </source>
</evidence>
<accession>A0A0R1KLE9</accession>
<dbReference type="GO" id="GO:0016887">
    <property type="term" value="F:ATP hydrolysis activity"/>
    <property type="evidence" value="ECO:0007669"/>
    <property type="project" value="InterPro"/>
</dbReference>
<sequence>MKHTITVGRGFGKKHFDQALEMAESGDTILIEEGTYDFENGYKLSKSLIIKGITDNPEKVVLNTSFYLYAGIHFELDNLVLHPSIKHNGINVKEDSTFSSSNTIFNVENVENESKYPLIYVEDESKAEFISCNIYSDNNQNADKILDGIYASKNANITLTSSITDVINLEESKLNISNSQITICICLDNSSVTESADYVQFLGANENRYSIYEVNGSIVKLNQFEKADNDIYAYLSDSLLKINEVESSGTGEFVVRYNDQSTADVDENKATLENVDEEKRQEEAKEKEEAEKEKTAQVANNKVSESNENSELENKTQQNSQEDKEESDDENKSQEDDALEQLNNLYGLKMVKEQVKRFINHAKFEKLREDNGLVTTPVTLHSLFLGNPGTGKTTVARLLGKILYQNGVVSTDKFVEASRKDLVADIIGGTAKNTQAILDKANGGILFIDEAYSLYSESKQDFGNEAISTILKYMEDHRNEIMIIFAGYTEQMQDFINMNPGLASRIPNVFDFEDYSPEEIAEIGYKDLINTQHNVYQKKYMDIVINQYSHSIDHSNARWVRNFNNKLLSIAGERIVEEKSDDLRTITQKDLDKLVGGNKEEKQENVKKLLAELDNLTGLENVKTEVSNLIKEAQIDEKLAEKGLSKPSYHMVFEGNPGTGKTTVAEIVAKLFYNLDILPKPIVKTVERSTLVGKFIGDTEANTTKAIKEAMGGVLFVDEAYQLTDDSSDNDFGKKAVETLITALENYRDKFVVIFAGYTENMEHFLDANPGLRSRVQTKIMFPDYSEDEISTMVNKRITKTWTVDSQYLQQIVKKCFENDTIENQHSNGRWARNFAERLDKLQKVYLIDNNVSDDKLGILPNSVLDSICQDYINA</sequence>
<reference evidence="6 7" key="1">
    <citation type="journal article" date="2015" name="Genome Announc.">
        <title>Expanding the biotechnology potential of lactobacilli through comparative genomics of 213 strains and associated genera.</title>
        <authorList>
            <person name="Sun Z."/>
            <person name="Harris H.M."/>
            <person name="McCann A."/>
            <person name="Guo C."/>
            <person name="Argimon S."/>
            <person name="Zhang W."/>
            <person name="Yang X."/>
            <person name="Jeffery I.B."/>
            <person name="Cooney J.C."/>
            <person name="Kagawa T.F."/>
            <person name="Liu W."/>
            <person name="Song Y."/>
            <person name="Salvetti E."/>
            <person name="Wrobel A."/>
            <person name="Rasinkangas P."/>
            <person name="Parkhill J."/>
            <person name="Rea M.C."/>
            <person name="O'Sullivan O."/>
            <person name="Ritari J."/>
            <person name="Douillard F.P."/>
            <person name="Paul Ross R."/>
            <person name="Yang R."/>
            <person name="Briner A.E."/>
            <person name="Felis G.E."/>
            <person name="de Vos W.M."/>
            <person name="Barrangou R."/>
            <person name="Klaenhammer T.R."/>
            <person name="Caufield P.W."/>
            <person name="Cui Y."/>
            <person name="Zhang H."/>
            <person name="O'Toole P.W."/>
        </authorList>
    </citation>
    <scope>NUCLEOTIDE SEQUENCE [LARGE SCALE GENOMIC DNA]</scope>
    <source>
        <strain evidence="6 7">DSM 19674</strain>
    </source>
</reference>
<dbReference type="InterPro" id="IPR003959">
    <property type="entry name" value="ATPase_AAA_core"/>
</dbReference>
<keyword evidence="7" id="KW-1185">Reference proteome</keyword>
<name>A0A0R1KLE9_9LACO</name>
<keyword evidence="3" id="KW-0067">ATP-binding</keyword>
<feature type="compositionally biased region" description="Low complexity" evidence="4">
    <location>
        <begin position="300"/>
        <end position="309"/>
    </location>
</feature>
<feature type="compositionally biased region" description="Basic and acidic residues" evidence="4">
    <location>
        <begin position="277"/>
        <end position="295"/>
    </location>
</feature>
<dbReference type="PATRIC" id="fig|1423788.3.peg.1148"/>
<dbReference type="InterPro" id="IPR000641">
    <property type="entry name" value="CbxX/CfxQ"/>
</dbReference>
<dbReference type="SUPFAM" id="SSF52540">
    <property type="entry name" value="P-loop containing nucleoside triphosphate hydrolases"/>
    <property type="match status" value="2"/>
</dbReference>
<dbReference type="Gene3D" id="1.10.8.60">
    <property type="match status" value="1"/>
</dbReference>
<dbReference type="InterPro" id="IPR050773">
    <property type="entry name" value="CbxX/CfxQ_RuBisCO_ESX"/>
</dbReference>
<evidence type="ECO:0000256" key="4">
    <source>
        <dbReference type="SAM" id="MobiDB-lite"/>
    </source>
</evidence>
<evidence type="ECO:0000256" key="3">
    <source>
        <dbReference type="ARBA" id="ARBA00022840"/>
    </source>
</evidence>
<dbReference type="SMART" id="SM00382">
    <property type="entry name" value="AAA"/>
    <property type="match status" value="2"/>
</dbReference>
<dbReference type="Gene3D" id="3.40.50.300">
    <property type="entry name" value="P-loop containing nucleotide triphosphate hydrolases"/>
    <property type="match status" value="2"/>
</dbReference>
<organism evidence="6 7">
    <name type="scientific">Companilactobacillus bobalius DSM 19674</name>
    <dbReference type="NCBI Taxonomy" id="1423788"/>
    <lineage>
        <taxon>Bacteria</taxon>
        <taxon>Bacillati</taxon>
        <taxon>Bacillota</taxon>
        <taxon>Bacilli</taxon>
        <taxon>Lactobacillales</taxon>
        <taxon>Lactobacillaceae</taxon>
        <taxon>Companilactobacillus</taxon>
        <taxon>Companilactobacillus bobalius</taxon>
    </lineage>
</organism>
<evidence type="ECO:0000256" key="1">
    <source>
        <dbReference type="ARBA" id="ARBA00010378"/>
    </source>
</evidence>
<gene>
    <name evidence="6" type="ORF">FC78_GL001116</name>
</gene>
<dbReference type="Proteomes" id="UP000051515">
    <property type="component" value="Unassembled WGS sequence"/>
</dbReference>